<sequence length="241" mass="26710">MRGIQRRIETETGDHVANQLPVMAGVQVMALKETRAVPDENCGHIPARKLHRFERLPAIPSAPVHWRQRFQLVDVPGPGDFHPGTAIAVILLFLNQSRGDQLRIRIETAQGFQRYRFTLSHPLPFQLGCAVINGVMGRNEKGHWCSGRGVNVHISGSCLMRFRAAAAARGEPCLNVDTCTRDQAHKLFEVVSFSHMDMAELFIDAAAEGVEIGAAHRFGAASAQFLQLSQAAELQNIRFLR</sequence>
<dbReference type="AlphaFoldDB" id="W5VRJ1"/>
<protein>
    <submittedName>
        <fullName evidence="1">YubO protein</fullName>
    </submittedName>
</protein>
<proteinExistence type="predicted"/>
<evidence type="ECO:0000313" key="1">
    <source>
        <dbReference type="EMBL" id="AHH81920.1"/>
    </source>
</evidence>
<organism evidence="1">
    <name type="scientific">uncultured bacterium pAB2</name>
    <dbReference type="NCBI Taxonomy" id="1448270"/>
    <lineage>
        <taxon>Bacteria</taxon>
        <taxon>environmental samples</taxon>
    </lineage>
</organism>
<reference evidence="1" key="1">
    <citation type="submission" date="2013-10" db="EMBL/GenBank/DDBJ databases">
        <title>Metagenomics reveals new arsenic resistant genes.</title>
        <authorList>
            <person name="Sharma R."/>
        </authorList>
    </citation>
    <scope>NUCLEOTIDE SEQUENCE</scope>
</reference>
<accession>W5VRJ1</accession>
<name>W5VRJ1_9BACT</name>
<dbReference type="EMBL" id="KF752584">
    <property type="protein sequence ID" value="AHH81920.1"/>
    <property type="molecule type" value="Genomic_DNA"/>
</dbReference>